<dbReference type="InterPro" id="IPR036865">
    <property type="entry name" value="CRAL-TRIO_dom_sf"/>
</dbReference>
<comment type="caution">
    <text evidence="3">The sequence shown here is derived from an EMBL/GenBank/DDBJ whole genome shotgun (WGS) entry which is preliminary data.</text>
</comment>
<dbReference type="InterPro" id="IPR036273">
    <property type="entry name" value="CRAL/TRIO_N_dom_sf"/>
</dbReference>
<evidence type="ECO:0000313" key="3">
    <source>
        <dbReference type="EMBL" id="KAG2202108.1"/>
    </source>
</evidence>
<evidence type="ECO:0000313" key="4">
    <source>
        <dbReference type="Proteomes" id="UP000603453"/>
    </source>
</evidence>
<feature type="domain" description="CRAL-TRIO" evidence="2">
    <location>
        <begin position="93"/>
        <end position="270"/>
    </location>
</feature>
<dbReference type="InterPro" id="IPR052432">
    <property type="entry name" value="PITP/CRAL-TRIO"/>
</dbReference>
<dbReference type="SMART" id="SM01100">
    <property type="entry name" value="CRAL_TRIO_N"/>
    <property type="match status" value="1"/>
</dbReference>
<reference evidence="3" key="1">
    <citation type="submission" date="2020-12" db="EMBL/GenBank/DDBJ databases">
        <title>Metabolic potential, ecology and presence of endohyphal bacteria is reflected in genomic diversity of Mucoromycotina.</title>
        <authorList>
            <person name="Muszewska A."/>
            <person name="Okrasinska A."/>
            <person name="Steczkiewicz K."/>
            <person name="Drgas O."/>
            <person name="Orlowska M."/>
            <person name="Perlinska-Lenart U."/>
            <person name="Aleksandrzak-Piekarczyk T."/>
            <person name="Szatraj K."/>
            <person name="Zielenkiewicz U."/>
            <person name="Pilsyk S."/>
            <person name="Malc E."/>
            <person name="Mieczkowski P."/>
            <person name="Kruszewska J.S."/>
            <person name="Biernat P."/>
            <person name="Pawlowska J."/>
        </authorList>
    </citation>
    <scope>NUCLEOTIDE SEQUENCE</scope>
    <source>
        <strain evidence="3">WA0000017839</strain>
    </source>
</reference>
<dbReference type="AlphaFoldDB" id="A0A8H7R2I7"/>
<dbReference type="Gene3D" id="3.40.525.10">
    <property type="entry name" value="CRAL-TRIO lipid binding domain"/>
    <property type="match status" value="1"/>
</dbReference>
<dbReference type="PANTHER" id="PTHR46590:SF4">
    <property type="entry name" value="CRAL-TRIO DOMAIN-CONTAINING PROTEIN"/>
    <property type="match status" value="1"/>
</dbReference>
<dbReference type="Proteomes" id="UP000603453">
    <property type="component" value="Unassembled WGS sequence"/>
</dbReference>
<protein>
    <recommendedName>
        <fullName evidence="2">CRAL-TRIO domain-containing protein</fullName>
    </recommendedName>
</protein>
<sequence>MVSLEQQERTVFLNSQYHDNAELIQRLCESLLQDIQILNLAPKDLDDAKQYIQDKVTIFRFLRECQFDFNKAHERLLKTISWRIEQGIADLTMDSCVEFFEKGALAFYKNTDKCGRPLICVRLRFFPREFRDPTKKLVYHIQRYACFMMEIARKLMWDMTCERQKQGEACVLVSQMTAVVNLLKAPIIALDGEIVKTMGIILDGRFPGMVDKVNILNASWYHMGAWTAIKLFLSDEAKNSVCFTNPNALKSKIDPDYILQELGGNDRFEWSIDSDQILQKYGFGLQQQQQHGEEEEETQEEELSRSSSVFSDDEFFDATDFIQEEQPIAIVPSLISHTSLPGTLHHTSKSYYGNLSSWAGLRMGVDFLTSFIDTQKGGHHQRQKRISASIDNLYQTFPPPPTEEEASSSVIVVNSTKQQETEEKRIRMYYKKIKHRLLKVTLGNQRGMMYWVLIYIFLRGPVEWVVRKSLGRTSLNSQRIPTATMGITAAMAAVLSASLSDKVEKYRRL</sequence>
<dbReference type="InterPro" id="IPR001251">
    <property type="entry name" value="CRAL-TRIO_dom"/>
</dbReference>
<proteinExistence type="predicted"/>
<dbReference type="SUPFAM" id="SSF52087">
    <property type="entry name" value="CRAL/TRIO domain"/>
    <property type="match status" value="1"/>
</dbReference>
<dbReference type="Pfam" id="PF00650">
    <property type="entry name" value="CRAL_TRIO"/>
    <property type="match status" value="1"/>
</dbReference>
<evidence type="ECO:0000256" key="1">
    <source>
        <dbReference type="SAM" id="MobiDB-lite"/>
    </source>
</evidence>
<evidence type="ECO:0000259" key="2">
    <source>
        <dbReference type="PROSITE" id="PS50191"/>
    </source>
</evidence>
<dbReference type="PANTHER" id="PTHR46590">
    <property type="entry name" value="PHOSPHATIDYLINOSITOL TRANSFER PROTEIN CSR1-RELATED"/>
    <property type="match status" value="1"/>
</dbReference>
<dbReference type="EMBL" id="JAEPRD010000064">
    <property type="protein sequence ID" value="KAG2202108.1"/>
    <property type="molecule type" value="Genomic_DNA"/>
</dbReference>
<name>A0A8H7R2I7_9FUNG</name>
<dbReference type="OrthoDB" id="75724at2759"/>
<gene>
    <name evidence="3" type="ORF">INT47_008080</name>
</gene>
<dbReference type="CDD" id="cd00170">
    <property type="entry name" value="SEC14"/>
    <property type="match status" value="1"/>
</dbReference>
<keyword evidence="4" id="KW-1185">Reference proteome</keyword>
<dbReference type="SUPFAM" id="SSF46938">
    <property type="entry name" value="CRAL/TRIO N-terminal domain"/>
    <property type="match status" value="1"/>
</dbReference>
<feature type="region of interest" description="Disordered" evidence="1">
    <location>
        <begin position="285"/>
        <end position="308"/>
    </location>
</feature>
<accession>A0A8H7R2I7</accession>
<dbReference type="PROSITE" id="PS50191">
    <property type="entry name" value="CRAL_TRIO"/>
    <property type="match status" value="1"/>
</dbReference>
<organism evidence="3 4">
    <name type="scientific">Mucor saturninus</name>
    <dbReference type="NCBI Taxonomy" id="64648"/>
    <lineage>
        <taxon>Eukaryota</taxon>
        <taxon>Fungi</taxon>
        <taxon>Fungi incertae sedis</taxon>
        <taxon>Mucoromycota</taxon>
        <taxon>Mucoromycotina</taxon>
        <taxon>Mucoromycetes</taxon>
        <taxon>Mucorales</taxon>
        <taxon>Mucorineae</taxon>
        <taxon>Mucoraceae</taxon>
        <taxon>Mucor</taxon>
    </lineage>
</organism>
<dbReference type="InterPro" id="IPR011074">
    <property type="entry name" value="CRAL/TRIO_N_dom"/>
</dbReference>